<feature type="domain" description="Zinc finger LSD1-type" evidence="4">
    <location>
        <begin position="603"/>
        <end position="627"/>
    </location>
</feature>
<dbReference type="InterPro" id="IPR040319">
    <property type="entry name" value="LSD1-like"/>
</dbReference>
<evidence type="ECO:0000313" key="5">
    <source>
        <dbReference type="EMBL" id="CDW90860.1"/>
    </source>
</evidence>
<feature type="domain" description="Zinc finger LSD1-type" evidence="4">
    <location>
        <begin position="566"/>
        <end position="589"/>
    </location>
</feature>
<proteinExistence type="predicted"/>
<feature type="compositionally biased region" description="Polar residues" evidence="3">
    <location>
        <begin position="29"/>
        <end position="55"/>
    </location>
</feature>
<sequence>MSKSPVTSLSSSQFQTSRLVHPQHKFQETIPQSTQSNGFGLGSSTTRGFSTERQSQSKAEEILRYTNNPQFIFDKNSKLIQGIFSKKNTSKYLRRPISALQKRNGEKYQTVSYSITRFENDVDKLHHKQLDHHKPKCQIDFEGLIQAVNNIIGDDQEQIILQTFQNYNSQNVINQVSSNDKQLPQIKSQLEESDVSDNNQNQDKIKVQQQQEQKISKYDSKREQLNNPNTNNNNSINHYPQIQQQQTQMSHSNSQSSKLKKLSDRPLTQNVEKEALKLSRNLSRGHLMTQNTNLRKIPASSPLNFTDTLFIKSISSQYNKGSNDKGTEEMNKDIKNHVTRVDLIRKPSNQNSPIENFDQEQLRQILKNEQVKQQYQPVLIKEADFLKIDMTTIVEKRQGLKGSLIKFNKHIASKKEIDSNSKDEIYQEEKNKFDNLMVSSKMSATQNEPWLNSMMERNSAITLRSTSKEFSPKNKAYISPIKNQQNSKTPILTAFEFCPQSPQQIQLYDLAIEDPNFISLCNYLNQYQIQEDEIDATDQHILVHLPDGELSIAEKVAPMPRSKLICYHCKVILEFMAGAVHVQCGNCQKINRVPQINVQKAQCQKCTVLLQFPTGSRKVRCGVCSHVNNYS</sequence>
<feature type="region of interest" description="Disordered" evidence="3">
    <location>
        <begin position="189"/>
        <end position="268"/>
    </location>
</feature>
<feature type="compositionally biased region" description="Polar residues" evidence="3">
    <location>
        <begin position="1"/>
        <end position="18"/>
    </location>
</feature>
<feature type="region of interest" description="Disordered" evidence="3">
    <location>
        <begin position="1"/>
        <end position="55"/>
    </location>
</feature>
<evidence type="ECO:0000259" key="4">
    <source>
        <dbReference type="Pfam" id="PF06943"/>
    </source>
</evidence>
<comment type="subcellular location">
    <subcellularLocation>
        <location evidence="1">Nucleus</location>
    </subcellularLocation>
</comment>
<protein>
    <submittedName>
        <fullName evidence="5">Lsd1 like protein</fullName>
    </submittedName>
</protein>
<gene>
    <name evidence="5" type="primary">Contig7073.g7570</name>
    <name evidence="5" type="ORF">STYLEM_20007</name>
</gene>
<name>A0A078B8L3_STYLE</name>
<dbReference type="PANTHER" id="PTHR31747:SF3">
    <property type="entry name" value="PROTEIN LSD1"/>
    <property type="match status" value="1"/>
</dbReference>
<dbReference type="Pfam" id="PF06943">
    <property type="entry name" value="zf-LSD1"/>
    <property type="match status" value="2"/>
</dbReference>
<feature type="compositionally biased region" description="Low complexity" evidence="3">
    <location>
        <begin position="226"/>
        <end position="257"/>
    </location>
</feature>
<accession>A0A078B8L3</accession>
<feature type="compositionally biased region" description="Low complexity" evidence="3">
    <location>
        <begin position="198"/>
        <end position="213"/>
    </location>
</feature>
<dbReference type="AlphaFoldDB" id="A0A078B8L3"/>
<dbReference type="Proteomes" id="UP000039865">
    <property type="component" value="Unassembled WGS sequence"/>
</dbReference>
<dbReference type="PANTHER" id="PTHR31747">
    <property type="entry name" value="PROTEIN LSD1"/>
    <property type="match status" value="1"/>
</dbReference>
<dbReference type="InterPro" id="IPR005735">
    <property type="entry name" value="Znf_LSD1"/>
</dbReference>
<evidence type="ECO:0000313" key="6">
    <source>
        <dbReference type="Proteomes" id="UP000039865"/>
    </source>
</evidence>
<evidence type="ECO:0000256" key="2">
    <source>
        <dbReference type="ARBA" id="ARBA00023242"/>
    </source>
</evidence>
<dbReference type="InParanoid" id="A0A078B8L3"/>
<evidence type="ECO:0000256" key="3">
    <source>
        <dbReference type="SAM" id="MobiDB-lite"/>
    </source>
</evidence>
<reference evidence="5 6" key="1">
    <citation type="submission" date="2014-06" db="EMBL/GenBank/DDBJ databases">
        <authorList>
            <person name="Swart Estienne"/>
        </authorList>
    </citation>
    <scope>NUCLEOTIDE SEQUENCE [LARGE SCALE GENOMIC DNA]</scope>
    <source>
        <strain evidence="5 6">130c</strain>
    </source>
</reference>
<evidence type="ECO:0000256" key="1">
    <source>
        <dbReference type="ARBA" id="ARBA00004123"/>
    </source>
</evidence>
<feature type="compositionally biased region" description="Basic and acidic residues" evidence="3">
    <location>
        <begin position="214"/>
        <end position="224"/>
    </location>
</feature>
<keyword evidence="6" id="KW-1185">Reference proteome</keyword>
<dbReference type="GO" id="GO:0005634">
    <property type="term" value="C:nucleus"/>
    <property type="evidence" value="ECO:0007669"/>
    <property type="project" value="UniProtKB-SubCell"/>
</dbReference>
<keyword evidence="2" id="KW-0539">Nucleus</keyword>
<organism evidence="5 6">
    <name type="scientific">Stylonychia lemnae</name>
    <name type="common">Ciliate</name>
    <dbReference type="NCBI Taxonomy" id="5949"/>
    <lineage>
        <taxon>Eukaryota</taxon>
        <taxon>Sar</taxon>
        <taxon>Alveolata</taxon>
        <taxon>Ciliophora</taxon>
        <taxon>Intramacronucleata</taxon>
        <taxon>Spirotrichea</taxon>
        <taxon>Stichotrichia</taxon>
        <taxon>Sporadotrichida</taxon>
        <taxon>Oxytrichidae</taxon>
        <taxon>Stylonychinae</taxon>
        <taxon>Stylonychia</taxon>
    </lineage>
</organism>
<dbReference type="EMBL" id="CCKQ01018857">
    <property type="protein sequence ID" value="CDW90860.1"/>
    <property type="molecule type" value="Genomic_DNA"/>
</dbReference>
<dbReference type="NCBIfam" id="TIGR01053">
    <property type="entry name" value="LSD1"/>
    <property type="match status" value="2"/>
</dbReference>